<sequence length="87" mass="9999">MTGRRLCGIYARIIPKCSFPTVQVVEEAIVDYEIQEIKEKIGVRTEVDDLCDMLKKANGPKGYYLYTGKKDGVEVPERRPAERYDIE</sequence>
<organism evidence="1 2">
    <name type="scientific">Desulfopila aestuarii DSM 18488</name>
    <dbReference type="NCBI Taxonomy" id="1121416"/>
    <lineage>
        <taxon>Bacteria</taxon>
        <taxon>Pseudomonadati</taxon>
        <taxon>Thermodesulfobacteriota</taxon>
        <taxon>Desulfobulbia</taxon>
        <taxon>Desulfobulbales</taxon>
        <taxon>Desulfocapsaceae</taxon>
        <taxon>Desulfopila</taxon>
    </lineage>
</organism>
<evidence type="ECO:0000313" key="1">
    <source>
        <dbReference type="EMBL" id="SHO52567.1"/>
    </source>
</evidence>
<dbReference type="STRING" id="1121416.SAMN02745220_04627"/>
<protein>
    <submittedName>
        <fullName evidence="1">Uncharacterized protein</fullName>
    </submittedName>
</protein>
<gene>
    <name evidence="1" type="ORF">SAMN02745220_04627</name>
</gene>
<name>A0A1M7YIV3_9BACT</name>
<reference evidence="1 2" key="1">
    <citation type="submission" date="2016-12" db="EMBL/GenBank/DDBJ databases">
        <authorList>
            <person name="Song W.-J."/>
            <person name="Kurnit D.M."/>
        </authorList>
    </citation>
    <scope>NUCLEOTIDE SEQUENCE [LARGE SCALE GENOMIC DNA]</scope>
    <source>
        <strain evidence="1 2">DSM 18488</strain>
    </source>
</reference>
<evidence type="ECO:0000313" key="2">
    <source>
        <dbReference type="Proteomes" id="UP000184603"/>
    </source>
</evidence>
<dbReference type="AlphaFoldDB" id="A0A1M7YIV3"/>
<accession>A0A1M7YIV3</accession>
<dbReference type="Proteomes" id="UP000184603">
    <property type="component" value="Unassembled WGS sequence"/>
</dbReference>
<proteinExistence type="predicted"/>
<keyword evidence="2" id="KW-1185">Reference proteome</keyword>
<dbReference type="EMBL" id="FRFE01000037">
    <property type="protein sequence ID" value="SHO52567.1"/>
    <property type="molecule type" value="Genomic_DNA"/>
</dbReference>